<dbReference type="PANTHER" id="PTHR36766">
    <property type="entry name" value="PLANT BROAD-SPECTRUM MILDEW RESISTANCE PROTEIN RPW8"/>
    <property type="match status" value="1"/>
</dbReference>
<feature type="domain" description="R13L1/DRL21-like LRR repeat region" evidence="11">
    <location>
        <begin position="732"/>
        <end position="855"/>
    </location>
</feature>
<dbReference type="GO" id="GO:0005524">
    <property type="term" value="F:ATP binding"/>
    <property type="evidence" value="ECO:0007669"/>
    <property type="project" value="UniProtKB-KW"/>
</dbReference>
<dbReference type="InterPro" id="IPR056789">
    <property type="entry name" value="LRR_R13L1-DRL21"/>
</dbReference>
<keyword evidence="3" id="KW-0677">Repeat</keyword>
<dbReference type="FunFam" id="3.40.50.300:FF:001091">
    <property type="entry name" value="Probable disease resistance protein At1g61300"/>
    <property type="match status" value="1"/>
</dbReference>
<dbReference type="Gene3D" id="1.10.8.430">
    <property type="entry name" value="Helical domain of apoptotic protease-activating factors"/>
    <property type="match status" value="1"/>
</dbReference>
<dbReference type="Gene3D" id="3.40.50.300">
    <property type="entry name" value="P-loop containing nucleotide triphosphate hydrolases"/>
    <property type="match status" value="1"/>
</dbReference>
<evidence type="ECO:0000259" key="9">
    <source>
        <dbReference type="Pfam" id="PF23559"/>
    </source>
</evidence>
<reference evidence="12 13" key="1">
    <citation type="submission" date="2019-09" db="EMBL/GenBank/DDBJ databases">
        <title>A chromosome-level genome assembly of the Chinese tupelo Nyssa sinensis.</title>
        <authorList>
            <person name="Yang X."/>
            <person name="Kang M."/>
            <person name="Yang Y."/>
            <person name="Xiong H."/>
            <person name="Wang M."/>
            <person name="Zhang Z."/>
            <person name="Wang Z."/>
            <person name="Wu H."/>
            <person name="Ma T."/>
            <person name="Liu J."/>
            <person name="Xi Z."/>
        </authorList>
    </citation>
    <scope>NUCLEOTIDE SEQUENCE [LARGE SCALE GENOMIC DNA]</scope>
    <source>
        <strain evidence="12">J267</strain>
        <tissue evidence="12">Leaf</tissue>
    </source>
</reference>
<evidence type="ECO:0000256" key="4">
    <source>
        <dbReference type="ARBA" id="ARBA00022741"/>
    </source>
</evidence>
<evidence type="ECO:0000256" key="2">
    <source>
        <dbReference type="ARBA" id="ARBA00022614"/>
    </source>
</evidence>
<evidence type="ECO:0000259" key="8">
    <source>
        <dbReference type="Pfam" id="PF18052"/>
    </source>
</evidence>
<evidence type="ECO:0000256" key="5">
    <source>
        <dbReference type="ARBA" id="ARBA00022821"/>
    </source>
</evidence>
<feature type="domain" description="Disease resistance R13L4/SHOC-2-like LRR" evidence="10">
    <location>
        <begin position="546"/>
        <end position="648"/>
    </location>
</feature>
<keyword evidence="13" id="KW-1185">Reference proteome</keyword>
<name>A0A5J5BXV8_9ASTE</name>
<keyword evidence="4" id="KW-0547">Nucleotide-binding</keyword>
<dbReference type="EMBL" id="CM018032">
    <property type="protein sequence ID" value="KAA8547768.1"/>
    <property type="molecule type" value="Genomic_DNA"/>
</dbReference>
<dbReference type="GO" id="GO:0051607">
    <property type="term" value="P:defense response to virus"/>
    <property type="evidence" value="ECO:0007669"/>
    <property type="project" value="UniProtKB-ARBA"/>
</dbReference>
<dbReference type="Pfam" id="PF23598">
    <property type="entry name" value="LRR_14"/>
    <property type="match status" value="2"/>
</dbReference>
<organism evidence="12 13">
    <name type="scientific">Nyssa sinensis</name>
    <dbReference type="NCBI Taxonomy" id="561372"/>
    <lineage>
        <taxon>Eukaryota</taxon>
        <taxon>Viridiplantae</taxon>
        <taxon>Streptophyta</taxon>
        <taxon>Embryophyta</taxon>
        <taxon>Tracheophyta</taxon>
        <taxon>Spermatophyta</taxon>
        <taxon>Magnoliopsida</taxon>
        <taxon>eudicotyledons</taxon>
        <taxon>Gunneridae</taxon>
        <taxon>Pentapetalae</taxon>
        <taxon>asterids</taxon>
        <taxon>Cornales</taxon>
        <taxon>Nyssaceae</taxon>
        <taxon>Nyssa</taxon>
    </lineage>
</organism>
<dbReference type="Gene3D" id="1.10.10.10">
    <property type="entry name" value="Winged helix-like DNA-binding domain superfamily/Winged helix DNA-binding domain"/>
    <property type="match status" value="1"/>
</dbReference>
<evidence type="ECO:0000256" key="1">
    <source>
        <dbReference type="ARBA" id="ARBA00008894"/>
    </source>
</evidence>
<dbReference type="InterPro" id="IPR041118">
    <property type="entry name" value="Rx_N"/>
</dbReference>
<dbReference type="InterPro" id="IPR038005">
    <property type="entry name" value="RX-like_CC"/>
</dbReference>
<feature type="domain" description="NB-ARC" evidence="7">
    <location>
        <begin position="175"/>
        <end position="342"/>
    </location>
</feature>
<protein>
    <recommendedName>
        <fullName evidence="14">Disease resistance protein RGA3</fullName>
    </recommendedName>
</protein>
<dbReference type="InterPro" id="IPR027417">
    <property type="entry name" value="P-loop_NTPase"/>
</dbReference>
<dbReference type="Gene3D" id="3.80.10.10">
    <property type="entry name" value="Ribonuclease Inhibitor"/>
    <property type="match status" value="2"/>
</dbReference>
<dbReference type="InterPro" id="IPR042197">
    <property type="entry name" value="Apaf_helical"/>
</dbReference>
<evidence type="ECO:0000259" key="7">
    <source>
        <dbReference type="Pfam" id="PF00931"/>
    </source>
</evidence>
<dbReference type="AlphaFoldDB" id="A0A5J5BXV8"/>
<dbReference type="Pfam" id="PF18052">
    <property type="entry name" value="Rx_N"/>
    <property type="match status" value="1"/>
</dbReference>
<keyword evidence="6" id="KW-0067">ATP-binding</keyword>
<feature type="domain" description="Disease resistance R13L4/SHOC-2-like LRR" evidence="10">
    <location>
        <begin position="908"/>
        <end position="1099"/>
    </location>
</feature>
<dbReference type="InterPro" id="IPR058922">
    <property type="entry name" value="WHD_DRP"/>
</dbReference>
<evidence type="ECO:0000256" key="3">
    <source>
        <dbReference type="ARBA" id="ARBA00022737"/>
    </source>
</evidence>
<keyword evidence="5" id="KW-0611">Plant defense</keyword>
<sequence>MADAILYSLLSAVLENLNSLALQELGIAWGMKTDLENLESTISTIQAVIQDAEVKQRNSEAVKNWLIKLKDATCDADNVLDEFATEALRRRMDIERGVISQVSTFFSLRNPLIFRLKMGHKMKNIRERLDAIARERSKFHLREGIADLEVPDVGRRQTSSLVNESEIYGRDEEKEKIVEILLNNLSDHDNVSVYAIWGMGGLGKTTLAQLVYNEGRVERYFEMRIWVCVSDDFDILKLTRAILESIEGSPCNISSLDPLQRRLQEKLSGKRFLLVLDDVWNECHEKWDGLKDALMCGTKGSMIIVTTRIQQVALIMASTLPVHYIGCLSEDDSWTLFKRRAFGIGREENLVLETIGKEIVKKCNGLPLALKALGSLMRFKSSESEWVSMKESDIWDLPEDGNSILPALRLSYDNLPLRLRQCFTFCCIFLKDYPMQKDMLIQLWMANGFIQPRGQTGLEEIGLEIFNDLVLRSFLQDVKEDFRGEMICTMHDLMHDLASSIMRNECSILEPRNMPKVLEKVRHLSFDMSSSRMVPWNDDMLKVLSLRSLMFLENNFSWWNQDAFSPYISKQKYLRVLDLSGCKVEKLPISVGKLKHLRYLDISYSCIKTLPESTSCLQNLQTLKLKSCFSLQMLPKGMRHMRNLRYLDISGSDSLKSVPESTTCLQNLQTFKLKFCHNLCKLPEGMRYMRNLRYLDISGCHSLTSMPAGMGQLTCLQTLSIFIVGQEHGRQICELKELNLGGELSIKELDNVRNSEDARSANLTRKQNLLSLSLYWSDNNKDNLPKNAEVVLDGLQPHSNLKKLRIRWYQGSRFPNWMLDLVLQNLVEISLEYCGRCNCLPPLGKLPSLKVLALVGLESVKYFNNECYSDGESSFPALESLRFTKMPSLEEWTTVDRGEIFPILQDLDISACPKLIGFPFLPTLKRLGMDSSNVMLFGSVMNLTSLTSLCINFFDESKVLPGGLLQNHEVLQSLTINVQYLKTLPDKLDNLPALKRLGFSCSHLENLPDGLENLHSLESLHISSCHSLVSFPVNGLQGLSSLRSLDIQNCHKLVSLSEGMQYLTALHDLFINGCPEMKSFPEGMQHLNALQTLCIWQVWRIFFSTKLDWRPPVTLSFGN</sequence>
<dbReference type="InterPro" id="IPR036388">
    <property type="entry name" value="WH-like_DNA-bd_sf"/>
</dbReference>
<gene>
    <name evidence="12" type="ORF">F0562_004197</name>
</gene>
<dbReference type="CDD" id="cd14798">
    <property type="entry name" value="RX-CC_like"/>
    <property type="match status" value="1"/>
</dbReference>
<proteinExistence type="inferred from homology"/>
<dbReference type="FunFam" id="1.10.10.10:FF:000322">
    <property type="entry name" value="Probable disease resistance protein At1g63360"/>
    <property type="match status" value="1"/>
</dbReference>
<dbReference type="SUPFAM" id="SSF52058">
    <property type="entry name" value="L domain-like"/>
    <property type="match status" value="2"/>
</dbReference>
<evidence type="ECO:0000259" key="11">
    <source>
        <dbReference type="Pfam" id="PF25019"/>
    </source>
</evidence>
<keyword evidence="2" id="KW-0433">Leucine-rich repeat</keyword>
<dbReference type="Proteomes" id="UP000325577">
    <property type="component" value="Linkage Group LG1"/>
</dbReference>
<dbReference type="SUPFAM" id="SSF52540">
    <property type="entry name" value="P-loop containing nucleoside triphosphate hydrolases"/>
    <property type="match status" value="1"/>
</dbReference>
<comment type="similarity">
    <text evidence="1">Belongs to the disease resistance NB-LRR family.</text>
</comment>
<dbReference type="InterPro" id="IPR055414">
    <property type="entry name" value="LRR_R13L4/SHOC2-like"/>
</dbReference>
<dbReference type="GO" id="GO:0043531">
    <property type="term" value="F:ADP binding"/>
    <property type="evidence" value="ECO:0007669"/>
    <property type="project" value="InterPro"/>
</dbReference>
<evidence type="ECO:0008006" key="14">
    <source>
        <dbReference type="Google" id="ProtNLM"/>
    </source>
</evidence>
<evidence type="ECO:0000313" key="13">
    <source>
        <dbReference type="Proteomes" id="UP000325577"/>
    </source>
</evidence>
<evidence type="ECO:0000256" key="6">
    <source>
        <dbReference type="ARBA" id="ARBA00022840"/>
    </source>
</evidence>
<evidence type="ECO:0000313" key="12">
    <source>
        <dbReference type="EMBL" id="KAA8547768.1"/>
    </source>
</evidence>
<feature type="domain" description="Disease resistance N-terminal" evidence="8">
    <location>
        <begin position="10"/>
        <end position="95"/>
    </location>
</feature>
<dbReference type="InterPro" id="IPR002182">
    <property type="entry name" value="NB-ARC"/>
</dbReference>
<dbReference type="Gene3D" id="1.20.5.4130">
    <property type="match status" value="1"/>
</dbReference>
<dbReference type="Pfam" id="PF23559">
    <property type="entry name" value="WHD_DRP"/>
    <property type="match status" value="1"/>
</dbReference>
<dbReference type="InterPro" id="IPR032675">
    <property type="entry name" value="LRR_dom_sf"/>
</dbReference>
<feature type="domain" description="Disease resistance protein winged helix" evidence="9">
    <location>
        <begin position="428"/>
        <end position="498"/>
    </location>
</feature>
<dbReference type="OrthoDB" id="2973320at2759"/>
<dbReference type="Pfam" id="PF25019">
    <property type="entry name" value="LRR_R13L1-DRL21"/>
    <property type="match status" value="1"/>
</dbReference>
<evidence type="ECO:0000259" key="10">
    <source>
        <dbReference type="Pfam" id="PF23598"/>
    </source>
</evidence>
<dbReference type="Pfam" id="PF00931">
    <property type="entry name" value="NB-ARC"/>
    <property type="match status" value="1"/>
</dbReference>
<dbReference type="PRINTS" id="PR00364">
    <property type="entry name" value="DISEASERSIST"/>
</dbReference>
<dbReference type="PANTHER" id="PTHR36766:SF47">
    <property type="entry name" value="NB-ARC DOMAIN-CONTAINING PROTEIN"/>
    <property type="match status" value="1"/>
</dbReference>
<accession>A0A5J5BXV8</accession>